<dbReference type="SUPFAM" id="SSF46955">
    <property type="entry name" value="Putative DNA-binding domain"/>
    <property type="match status" value="1"/>
</dbReference>
<dbReference type="Pfam" id="PF05930">
    <property type="entry name" value="Phage_AlpA"/>
    <property type="match status" value="1"/>
</dbReference>
<dbReference type="eggNOG" id="COG3311">
    <property type="taxonomic scope" value="Bacteria"/>
</dbReference>
<dbReference type="RefSeq" id="WP_013747113.1">
    <property type="nucleotide sequence ID" value="NC_015460.1"/>
</dbReference>
<dbReference type="InterPro" id="IPR052931">
    <property type="entry name" value="Prophage_regulatory_activator"/>
</dbReference>
<reference evidence="1 2" key="1">
    <citation type="journal article" date="2011" name="J. Bacteriol.">
        <title>Complete genome sequence of Gallibacterium anatis strain UMN179, isolated from a laying hen with peritonitis.</title>
        <authorList>
            <person name="Johnson T.J."/>
            <person name="Fernandez-Alarcon C."/>
            <person name="Bojesen A.M."/>
            <person name="Nolan L.K."/>
            <person name="Trampel D.W."/>
            <person name="Seemann T."/>
        </authorList>
    </citation>
    <scope>NUCLEOTIDE SEQUENCE [LARGE SCALE GENOMIC DNA]</scope>
    <source>
        <strain evidence="1 2">UMN179</strain>
    </source>
</reference>
<proteinExistence type="predicted"/>
<sequence>MENKIALLSKEKVISMTTLSYPTIWRMMKKGDFPKSVSASNRRVAWRAKDIEKWIEERSSTYNSTSITVTQTN</sequence>
<dbReference type="InterPro" id="IPR010260">
    <property type="entry name" value="AlpA"/>
</dbReference>
<dbReference type="PANTHER" id="PTHR36154:SF1">
    <property type="entry name" value="DNA-BINDING TRANSCRIPTIONAL ACTIVATOR ALPA"/>
    <property type="match status" value="1"/>
</dbReference>
<dbReference type="EMBL" id="CP002667">
    <property type="protein sequence ID" value="AEC18357.1"/>
    <property type="molecule type" value="Genomic_DNA"/>
</dbReference>
<name>F4H929_GALAU</name>
<evidence type="ECO:0000313" key="1">
    <source>
        <dbReference type="EMBL" id="AEC18357.1"/>
    </source>
</evidence>
<dbReference type="KEGG" id="gan:UMN179_02348"/>
<dbReference type="PANTHER" id="PTHR36154">
    <property type="entry name" value="DNA-BINDING TRANSCRIPTIONAL ACTIVATOR ALPA"/>
    <property type="match status" value="1"/>
</dbReference>
<protein>
    <submittedName>
        <fullName evidence="1">Prophage CP4-57 regulatory protein</fullName>
    </submittedName>
</protein>
<gene>
    <name evidence="1" type="ordered locus">UMN179_02348</name>
</gene>
<organism evidence="1 2">
    <name type="scientific">Gallibacterium anatis (strain UMN179)</name>
    <name type="common">Pasteurella anatis</name>
    <dbReference type="NCBI Taxonomy" id="1005058"/>
    <lineage>
        <taxon>Bacteria</taxon>
        <taxon>Pseudomonadati</taxon>
        <taxon>Pseudomonadota</taxon>
        <taxon>Gammaproteobacteria</taxon>
        <taxon>Pasteurellales</taxon>
        <taxon>Pasteurellaceae</taxon>
        <taxon>Gallibacterium</taxon>
    </lineage>
</organism>
<dbReference type="AlphaFoldDB" id="F4H929"/>
<accession>F4H929</accession>
<evidence type="ECO:0000313" key="2">
    <source>
        <dbReference type="Proteomes" id="UP000006908"/>
    </source>
</evidence>
<dbReference type="HOGENOM" id="CLU_140176_15_3_6"/>
<dbReference type="Gene3D" id="1.10.238.160">
    <property type="match status" value="1"/>
</dbReference>
<dbReference type="Proteomes" id="UP000006908">
    <property type="component" value="Chromosome"/>
</dbReference>
<dbReference type="InterPro" id="IPR009061">
    <property type="entry name" value="DNA-bd_dom_put_sf"/>
</dbReference>